<proteinExistence type="inferred from homology"/>
<dbReference type="AlphaFoldDB" id="A0A660SGC5"/>
<evidence type="ECO:0000313" key="7">
    <source>
        <dbReference type="Proteomes" id="UP000268469"/>
    </source>
</evidence>
<evidence type="ECO:0000256" key="5">
    <source>
        <dbReference type="ARBA" id="ARBA00022801"/>
    </source>
</evidence>
<dbReference type="GO" id="GO:0004177">
    <property type="term" value="F:aminopeptidase activity"/>
    <property type="evidence" value="ECO:0007669"/>
    <property type="project" value="UniProtKB-KW"/>
</dbReference>
<dbReference type="Pfam" id="PF05343">
    <property type="entry name" value="Peptidase_M42"/>
    <property type="match status" value="1"/>
</dbReference>
<feature type="non-terminal residue" evidence="6">
    <location>
        <position position="175"/>
    </location>
</feature>
<gene>
    <name evidence="6" type="ORF">DRP53_09385</name>
</gene>
<evidence type="ECO:0000256" key="4">
    <source>
        <dbReference type="ARBA" id="ARBA00022723"/>
    </source>
</evidence>
<reference evidence="6 7" key="1">
    <citation type="submission" date="2018-06" db="EMBL/GenBank/DDBJ databases">
        <title>Extensive metabolic versatility and redundancy in microbially diverse, dynamic hydrothermal sediments.</title>
        <authorList>
            <person name="Dombrowski N."/>
            <person name="Teske A."/>
            <person name="Baker B.J."/>
        </authorList>
    </citation>
    <scope>NUCLEOTIDE SEQUENCE [LARGE SCALE GENOMIC DNA]</scope>
    <source>
        <strain evidence="6">B36_G15</strain>
    </source>
</reference>
<dbReference type="PANTHER" id="PTHR32481">
    <property type="entry name" value="AMINOPEPTIDASE"/>
    <property type="match status" value="1"/>
</dbReference>
<dbReference type="GO" id="GO:0046872">
    <property type="term" value="F:metal ion binding"/>
    <property type="evidence" value="ECO:0007669"/>
    <property type="project" value="UniProtKB-KW"/>
</dbReference>
<evidence type="ECO:0000256" key="2">
    <source>
        <dbReference type="ARBA" id="ARBA00022438"/>
    </source>
</evidence>
<comment type="similarity">
    <text evidence="1">Belongs to the peptidase M42 family.</text>
</comment>
<dbReference type="GO" id="GO:0006508">
    <property type="term" value="P:proteolysis"/>
    <property type="evidence" value="ECO:0007669"/>
    <property type="project" value="UniProtKB-KW"/>
</dbReference>
<name>A0A660SGC5_UNCW3</name>
<dbReference type="InterPro" id="IPR023367">
    <property type="entry name" value="Peptidase_M42_dom2"/>
</dbReference>
<protein>
    <submittedName>
        <fullName evidence="6">M42 family peptidase</fullName>
    </submittedName>
</protein>
<keyword evidence="3" id="KW-0645">Protease</keyword>
<dbReference type="Gene3D" id="3.40.630.10">
    <property type="entry name" value="Zn peptidases"/>
    <property type="match status" value="1"/>
</dbReference>
<evidence type="ECO:0000256" key="3">
    <source>
        <dbReference type="ARBA" id="ARBA00022670"/>
    </source>
</evidence>
<evidence type="ECO:0000313" key="6">
    <source>
        <dbReference type="EMBL" id="RKX69051.1"/>
    </source>
</evidence>
<dbReference type="SUPFAM" id="SSF101821">
    <property type="entry name" value="Aminopeptidase/glucanase lid domain"/>
    <property type="match status" value="1"/>
</dbReference>
<sequence>MDLLKELTNIFGPSGREGEIREFIKTKIAGSAEFRVDPMGNLIVHKKGSGKKLMFIAHMDEIGFMITEIDQRGFLRFTPLGKPILRFLPGKMVKFANGTHGVIGVESEDGNKELDLSGLFIDVGGDHKEVTSKVKIGDVAVFATPFRRQDNYVIGKALDDRIGCYLLITLIKENP</sequence>
<dbReference type="InterPro" id="IPR051464">
    <property type="entry name" value="Peptidase_M42_aminopept"/>
</dbReference>
<accession>A0A660SGC5</accession>
<organism evidence="6 7">
    <name type="scientific">candidate division WOR-3 bacterium</name>
    <dbReference type="NCBI Taxonomy" id="2052148"/>
    <lineage>
        <taxon>Bacteria</taxon>
        <taxon>Bacteria division WOR-3</taxon>
    </lineage>
</organism>
<keyword evidence="4" id="KW-0479">Metal-binding</keyword>
<dbReference type="Gene3D" id="2.40.30.40">
    <property type="entry name" value="Peptidase M42, domain 2"/>
    <property type="match status" value="1"/>
</dbReference>
<keyword evidence="5" id="KW-0378">Hydrolase</keyword>
<dbReference type="SUPFAM" id="SSF53187">
    <property type="entry name" value="Zn-dependent exopeptidases"/>
    <property type="match status" value="1"/>
</dbReference>
<dbReference type="PANTHER" id="PTHR32481:SF0">
    <property type="entry name" value="AMINOPEPTIDASE YPDE-RELATED"/>
    <property type="match status" value="1"/>
</dbReference>
<dbReference type="EMBL" id="QNBE01000110">
    <property type="protein sequence ID" value="RKX69051.1"/>
    <property type="molecule type" value="Genomic_DNA"/>
</dbReference>
<comment type="caution">
    <text evidence="6">The sequence shown here is derived from an EMBL/GenBank/DDBJ whole genome shotgun (WGS) entry which is preliminary data.</text>
</comment>
<dbReference type="Proteomes" id="UP000268469">
    <property type="component" value="Unassembled WGS sequence"/>
</dbReference>
<dbReference type="InterPro" id="IPR008007">
    <property type="entry name" value="Peptidase_M42"/>
</dbReference>
<keyword evidence="2" id="KW-0031">Aminopeptidase</keyword>
<evidence type="ECO:0000256" key="1">
    <source>
        <dbReference type="ARBA" id="ARBA00006272"/>
    </source>
</evidence>